<evidence type="ECO:0000313" key="2">
    <source>
        <dbReference type="Proteomes" id="UP001500102"/>
    </source>
</evidence>
<reference evidence="1 2" key="1">
    <citation type="journal article" date="2019" name="Int. J. Syst. Evol. Microbiol.">
        <title>The Global Catalogue of Microorganisms (GCM) 10K type strain sequencing project: providing services to taxonomists for standard genome sequencing and annotation.</title>
        <authorList>
            <consortium name="The Broad Institute Genomics Platform"/>
            <consortium name="The Broad Institute Genome Sequencing Center for Infectious Disease"/>
            <person name="Wu L."/>
            <person name="Ma J."/>
        </authorList>
    </citation>
    <scope>NUCLEOTIDE SEQUENCE [LARGE SCALE GENOMIC DNA]</scope>
    <source>
        <strain evidence="1 2">JCM 15921</strain>
    </source>
</reference>
<dbReference type="RefSeq" id="WP_344367537.1">
    <property type="nucleotide sequence ID" value="NZ_BAAAQB010000041.1"/>
</dbReference>
<accession>A0ABN2ZJP3</accession>
<sequence length="212" mass="22247">MADWQDTLPLWAAAWAAVRGQSSALEGSGLVTAPDTEPAPPEYIFAWPGTDADRAAETVREHPGAILTLVTAESGDALDYAAARGLEPVDQAVLLTAPTGEMNAAPELPENAELAQAPLERYDVVEISVFDHPVAGGRIRIEEGLAVIGGLQTLTPESAKSLEPAVVAALADEAYVHGADTLYTVLAPHRVADYTASGWTVAAHIVHLRAPE</sequence>
<dbReference type="EMBL" id="BAAAQB010000041">
    <property type="protein sequence ID" value="GAA2143276.1"/>
    <property type="molecule type" value="Genomic_DNA"/>
</dbReference>
<name>A0ABN2ZJP3_9MICC</name>
<gene>
    <name evidence="1" type="ORF">GCM10009825_33400</name>
</gene>
<keyword evidence="2" id="KW-1185">Reference proteome</keyword>
<organism evidence="1 2">
    <name type="scientific">Arthrobacter humicola</name>
    <dbReference type="NCBI Taxonomy" id="409291"/>
    <lineage>
        <taxon>Bacteria</taxon>
        <taxon>Bacillati</taxon>
        <taxon>Actinomycetota</taxon>
        <taxon>Actinomycetes</taxon>
        <taxon>Micrococcales</taxon>
        <taxon>Micrococcaceae</taxon>
        <taxon>Arthrobacter</taxon>
    </lineage>
</organism>
<proteinExistence type="predicted"/>
<protein>
    <submittedName>
        <fullName evidence="1">Uncharacterized protein</fullName>
    </submittedName>
</protein>
<evidence type="ECO:0000313" key="1">
    <source>
        <dbReference type="EMBL" id="GAA2143276.1"/>
    </source>
</evidence>
<dbReference type="Proteomes" id="UP001500102">
    <property type="component" value="Unassembled WGS sequence"/>
</dbReference>
<comment type="caution">
    <text evidence="1">The sequence shown here is derived from an EMBL/GenBank/DDBJ whole genome shotgun (WGS) entry which is preliminary data.</text>
</comment>